<reference evidence="2" key="1">
    <citation type="submission" date="2014-09" db="EMBL/GenBank/DDBJ databases">
        <authorList>
            <person name="Magalhaes I.L.F."/>
            <person name="Oliveira U."/>
            <person name="Santos F.R."/>
            <person name="Vidigal T.H.D.A."/>
            <person name="Brescovit A.D."/>
            <person name="Santos A.J."/>
        </authorList>
    </citation>
    <scope>NUCLEOTIDE SEQUENCE</scope>
    <source>
        <tissue evidence="2">Shoot tissue taken approximately 20 cm above the soil surface</tissue>
    </source>
</reference>
<evidence type="ECO:0000313" key="2">
    <source>
        <dbReference type="EMBL" id="JAE24187.1"/>
    </source>
</evidence>
<feature type="region of interest" description="Disordered" evidence="1">
    <location>
        <begin position="1"/>
        <end position="21"/>
    </location>
</feature>
<dbReference type="AlphaFoldDB" id="A0A0A9GI90"/>
<protein>
    <submittedName>
        <fullName evidence="2">Uncharacterized protein</fullName>
    </submittedName>
</protein>
<reference evidence="2" key="2">
    <citation type="journal article" date="2015" name="Data Brief">
        <title>Shoot transcriptome of the giant reed, Arundo donax.</title>
        <authorList>
            <person name="Barrero R.A."/>
            <person name="Guerrero F.D."/>
            <person name="Moolhuijzen P."/>
            <person name="Goolsby J.A."/>
            <person name="Tidwell J."/>
            <person name="Bellgard S.E."/>
            <person name="Bellgard M.I."/>
        </authorList>
    </citation>
    <scope>NUCLEOTIDE SEQUENCE</scope>
    <source>
        <tissue evidence="2">Shoot tissue taken approximately 20 cm above the soil surface</tissue>
    </source>
</reference>
<name>A0A0A9GI90_ARUDO</name>
<evidence type="ECO:0000256" key="1">
    <source>
        <dbReference type="SAM" id="MobiDB-lite"/>
    </source>
</evidence>
<organism evidence="2">
    <name type="scientific">Arundo donax</name>
    <name type="common">Giant reed</name>
    <name type="synonym">Donax arundinaceus</name>
    <dbReference type="NCBI Taxonomy" id="35708"/>
    <lineage>
        <taxon>Eukaryota</taxon>
        <taxon>Viridiplantae</taxon>
        <taxon>Streptophyta</taxon>
        <taxon>Embryophyta</taxon>
        <taxon>Tracheophyta</taxon>
        <taxon>Spermatophyta</taxon>
        <taxon>Magnoliopsida</taxon>
        <taxon>Liliopsida</taxon>
        <taxon>Poales</taxon>
        <taxon>Poaceae</taxon>
        <taxon>PACMAD clade</taxon>
        <taxon>Arundinoideae</taxon>
        <taxon>Arundineae</taxon>
        <taxon>Arundo</taxon>
    </lineage>
</organism>
<proteinExistence type="predicted"/>
<accession>A0A0A9GI90</accession>
<feature type="compositionally biased region" description="Polar residues" evidence="1">
    <location>
        <begin position="9"/>
        <end position="21"/>
    </location>
</feature>
<dbReference type="EMBL" id="GBRH01173709">
    <property type="protein sequence ID" value="JAE24187.1"/>
    <property type="molecule type" value="Transcribed_RNA"/>
</dbReference>
<sequence length="21" mass="2464">MLHPRPILQSFQQSMGKSIHQ</sequence>